<gene>
    <name evidence="1" type="ORF">IH622_03535</name>
</gene>
<sequence length="506" mass="51906">MADLRLRINELPEELAPAPIDNIAIDGPSTRRTTLQRAADAVRPLSTEAQAREGLDGATTMTPLRVNQAIETLGGQRFATAQQGNRADTAVQPTRTVSAGTGLTGGGTLAQNITLALSSTSLASLAKADSAVQPSRLINPGIGMTGGGPLSSDITLSLNAATLASLAKADSAIQAPGGATGQVLTKSSTFPNDVAWQTVVGVTAVSYGPQSLSTEQKRQARLNIGAVGVENGLIEGPLSIRSGSNAAQAFPFGLGWTASAFPHWQFVLETNGSLTLAKYLTATGAWERSPLTVNAAGGINVTGGIAASGNINAGASGLLEGNGNVWGSIWGTNLWNYLNNGGTLLGAAAYPRRSDGAKIVFNWSGQGGQPTWVWGGTDGVNMYVYNPANFSVNWATSAGNANTVGGWTMDSIYNQIESRSYNRTRDYLLGENIPVGGYVFAQCNAGGAGGPGSVVSGGNLYYAHGNGSPMTGAVNVGYGTWWSSGTFSSATGANSPTAATLWKRIG</sequence>
<organism evidence="1 2">
    <name type="scientific">Brucella anthropi</name>
    <name type="common">Ochrobactrum anthropi</name>
    <dbReference type="NCBI Taxonomy" id="529"/>
    <lineage>
        <taxon>Bacteria</taxon>
        <taxon>Pseudomonadati</taxon>
        <taxon>Pseudomonadota</taxon>
        <taxon>Alphaproteobacteria</taxon>
        <taxon>Hyphomicrobiales</taxon>
        <taxon>Brucellaceae</taxon>
        <taxon>Brucella/Ochrobactrum group</taxon>
        <taxon>Brucella</taxon>
    </lineage>
</organism>
<comment type="caution">
    <text evidence="1">The sequence shown here is derived from an EMBL/GenBank/DDBJ whole genome shotgun (WGS) entry which is preliminary data.</text>
</comment>
<evidence type="ECO:0000313" key="1">
    <source>
        <dbReference type="EMBL" id="MBE0559892.1"/>
    </source>
</evidence>
<reference evidence="1" key="1">
    <citation type="submission" date="2020-09" db="EMBL/GenBank/DDBJ databases">
        <authorList>
            <person name="Dalcin Martins P."/>
        </authorList>
    </citation>
    <scope>NUCLEOTIDE SEQUENCE</scope>
    <source>
        <strain evidence="1">MAG47</strain>
    </source>
</reference>
<dbReference type="Proteomes" id="UP000642265">
    <property type="component" value="Unassembled WGS sequence"/>
</dbReference>
<dbReference type="EMBL" id="JACZKO010000011">
    <property type="protein sequence ID" value="MBE0559892.1"/>
    <property type="molecule type" value="Genomic_DNA"/>
</dbReference>
<dbReference type="AlphaFoldDB" id="A0A8I0N1Q8"/>
<name>A0A8I0N1Q8_BRUAN</name>
<proteinExistence type="predicted"/>
<accession>A0A8I0N1Q8</accession>
<protein>
    <submittedName>
        <fullName evidence="1">Uncharacterized protein</fullName>
    </submittedName>
</protein>
<reference evidence="1" key="2">
    <citation type="submission" date="2020-10" db="EMBL/GenBank/DDBJ databases">
        <title>Enrichment of novel Verrucomicrobia, Bacteroidetes and Krumholzibacteria in an oxygen-limited, methane- and iron-fed bioreactor inoculated with Bothnian Sea sediments.</title>
        <authorList>
            <person name="Martins P.D."/>
            <person name="de Jong A."/>
            <person name="Lenstra W.K."/>
            <person name="van Helmond N.A.G.M."/>
            <person name="Slomp C.P."/>
            <person name="Jetten M.S.M."/>
            <person name="Welte C.U."/>
            <person name="Rasigraf O."/>
        </authorList>
    </citation>
    <scope>NUCLEOTIDE SEQUENCE</scope>
    <source>
        <strain evidence="1">MAG47</strain>
    </source>
</reference>
<evidence type="ECO:0000313" key="2">
    <source>
        <dbReference type="Proteomes" id="UP000642265"/>
    </source>
</evidence>